<keyword evidence="11" id="KW-1185">Reference proteome</keyword>
<evidence type="ECO:0000256" key="8">
    <source>
        <dbReference type="ARBA" id="ARBA00022833"/>
    </source>
</evidence>
<dbReference type="SMART" id="SM00647">
    <property type="entry name" value="IBR"/>
    <property type="match status" value="2"/>
</dbReference>
<dbReference type="PROSITE" id="PS51873">
    <property type="entry name" value="TRIAD"/>
    <property type="match status" value="1"/>
</dbReference>
<evidence type="ECO:0000256" key="2">
    <source>
        <dbReference type="ARBA" id="ARBA00012251"/>
    </source>
</evidence>
<dbReference type="Proteomes" id="UP000284706">
    <property type="component" value="Unassembled WGS sequence"/>
</dbReference>
<proteinExistence type="predicted"/>
<evidence type="ECO:0000256" key="3">
    <source>
        <dbReference type="ARBA" id="ARBA00022679"/>
    </source>
</evidence>
<gene>
    <name evidence="10" type="ORF">CVT26_016128</name>
</gene>
<dbReference type="Gene3D" id="3.30.40.10">
    <property type="entry name" value="Zinc/RING finger domain, C3HC4 (zinc finger)"/>
    <property type="match status" value="1"/>
</dbReference>
<evidence type="ECO:0000259" key="9">
    <source>
        <dbReference type="PROSITE" id="PS51873"/>
    </source>
</evidence>
<evidence type="ECO:0000313" key="10">
    <source>
        <dbReference type="EMBL" id="PPQ95962.1"/>
    </source>
</evidence>
<reference evidence="10 11" key="1">
    <citation type="journal article" date="2018" name="Evol. Lett.">
        <title>Horizontal gene cluster transfer increased hallucinogenic mushroom diversity.</title>
        <authorList>
            <person name="Reynolds H.T."/>
            <person name="Vijayakumar V."/>
            <person name="Gluck-Thaler E."/>
            <person name="Korotkin H.B."/>
            <person name="Matheny P.B."/>
            <person name="Slot J.C."/>
        </authorList>
    </citation>
    <scope>NUCLEOTIDE SEQUENCE [LARGE SCALE GENOMIC DNA]</scope>
    <source>
        <strain evidence="10 11">SRW20</strain>
    </source>
</reference>
<evidence type="ECO:0000256" key="5">
    <source>
        <dbReference type="ARBA" id="ARBA00022737"/>
    </source>
</evidence>
<dbReference type="InterPro" id="IPR031127">
    <property type="entry name" value="E3_UB_ligase_RBR"/>
</dbReference>
<evidence type="ECO:0000313" key="11">
    <source>
        <dbReference type="Proteomes" id="UP000284706"/>
    </source>
</evidence>
<dbReference type="InParanoid" id="A0A409XYW8"/>
<comment type="catalytic activity">
    <reaction evidence="1">
        <text>[E2 ubiquitin-conjugating enzyme]-S-ubiquitinyl-L-cysteine + [acceptor protein]-L-lysine = [E2 ubiquitin-conjugating enzyme]-L-cysteine + [acceptor protein]-N(6)-ubiquitinyl-L-lysine.</text>
        <dbReference type="EC" id="2.3.2.31"/>
    </reaction>
</comment>
<sequence length="450" mass="50458">MSIPDFDFETAALIAQLALEDLEGVKSGRKGKGRADSPLTDEEYAHDLQREHYSQLLAISEDAKFAKSIADALASDGAYIEALTTAELAAADDRQAAEMLSRDERLPPPNAVQSRLEDKTFTMHPEPTTDSTVASDTASECSSETETVIFSPGLRSKISSSTSSGNRPFQRVTLPAGPSIDRNKIVHCTICFDDVNYANALHTQCDHHYCRHCVQDLAENFTRDESLYPLRCCNEPIPVGNVHSFISVALRTLFQAKHAEFSVLSKDRIYCVNPTCSKFLGSSEETDSWSTNICPDCFTSTCPRCKQAAHVGEDCTVNAAAVELRAMARREGWQTCPGCHTLIELNLGCYHMTCRCRTQFCYLCAERWKNCTCPQWDEDRLIATAQQRVENELGPRAIQNVAPAVFQHQVQERARTLRYNHHCDVHSWRRRNGGGTCEECHWYLRDYLLV</sequence>
<evidence type="ECO:0000256" key="4">
    <source>
        <dbReference type="ARBA" id="ARBA00022723"/>
    </source>
</evidence>
<dbReference type="InterPro" id="IPR013083">
    <property type="entry name" value="Znf_RING/FYVE/PHD"/>
</dbReference>
<dbReference type="CDD" id="cd20335">
    <property type="entry name" value="BRcat_RBR"/>
    <property type="match status" value="1"/>
</dbReference>
<dbReference type="PANTHER" id="PTHR11685">
    <property type="entry name" value="RBR FAMILY RING FINGER AND IBR DOMAIN-CONTAINING"/>
    <property type="match status" value="1"/>
</dbReference>
<dbReference type="PROSITE" id="PS00518">
    <property type="entry name" value="ZF_RING_1"/>
    <property type="match status" value="1"/>
</dbReference>
<dbReference type="InterPro" id="IPR044066">
    <property type="entry name" value="TRIAD_supradom"/>
</dbReference>
<evidence type="ECO:0000256" key="1">
    <source>
        <dbReference type="ARBA" id="ARBA00001798"/>
    </source>
</evidence>
<dbReference type="SUPFAM" id="SSF57850">
    <property type="entry name" value="RING/U-box"/>
    <property type="match status" value="2"/>
</dbReference>
<evidence type="ECO:0000256" key="7">
    <source>
        <dbReference type="ARBA" id="ARBA00022786"/>
    </source>
</evidence>
<dbReference type="EMBL" id="NHYE01001403">
    <property type="protein sequence ID" value="PPQ95962.1"/>
    <property type="molecule type" value="Genomic_DNA"/>
</dbReference>
<dbReference type="STRING" id="231916.A0A409XYW8"/>
<keyword evidence="8" id="KW-0862">Zinc</keyword>
<dbReference type="CDD" id="cd22584">
    <property type="entry name" value="Rcat_RBR_unk"/>
    <property type="match status" value="1"/>
</dbReference>
<keyword evidence="5" id="KW-0677">Repeat</keyword>
<name>A0A409XYW8_9AGAR</name>
<dbReference type="InterPro" id="IPR002867">
    <property type="entry name" value="IBR_dom"/>
</dbReference>
<dbReference type="Pfam" id="PF01485">
    <property type="entry name" value="IBR"/>
    <property type="match status" value="2"/>
</dbReference>
<organism evidence="10 11">
    <name type="scientific">Gymnopilus dilepis</name>
    <dbReference type="NCBI Taxonomy" id="231916"/>
    <lineage>
        <taxon>Eukaryota</taxon>
        <taxon>Fungi</taxon>
        <taxon>Dikarya</taxon>
        <taxon>Basidiomycota</taxon>
        <taxon>Agaricomycotina</taxon>
        <taxon>Agaricomycetes</taxon>
        <taxon>Agaricomycetidae</taxon>
        <taxon>Agaricales</taxon>
        <taxon>Agaricineae</taxon>
        <taxon>Hymenogastraceae</taxon>
        <taxon>Gymnopilus</taxon>
    </lineage>
</organism>
<keyword evidence="4" id="KW-0479">Metal-binding</keyword>
<dbReference type="AlphaFoldDB" id="A0A409XYW8"/>
<dbReference type="GO" id="GO:0061630">
    <property type="term" value="F:ubiquitin protein ligase activity"/>
    <property type="evidence" value="ECO:0007669"/>
    <property type="project" value="UniProtKB-EC"/>
</dbReference>
<dbReference type="EC" id="2.3.2.31" evidence="2"/>
<keyword evidence="6" id="KW-0863">Zinc-finger</keyword>
<evidence type="ECO:0000256" key="6">
    <source>
        <dbReference type="ARBA" id="ARBA00022771"/>
    </source>
</evidence>
<protein>
    <recommendedName>
        <fullName evidence="2">RBR-type E3 ubiquitin transferase</fullName>
        <ecNumber evidence="2">2.3.2.31</ecNumber>
    </recommendedName>
</protein>
<dbReference type="GO" id="GO:0008270">
    <property type="term" value="F:zinc ion binding"/>
    <property type="evidence" value="ECO:0007669"/>
    <property type="project" value="UniProtKB-KW"/>
</dbReference>
<accession>A0A409XYW8</accession>
<dbReference type="OrthoDB" id="9977870at2759"/>
<dbReference type="InterPro" id="IPR017907">
    <property type="entry name" value="Znf_RING_CS"/>
</dbReference>
<comment type="caution">
    <text evidence="10">The sequence shown here is derived from an EMBL/GenBank/DDBJ whole genome shotgun (WGS) entry which is preliminary data.</text>
</comment>
<dbReference type="Gene3D" id="1.20.120.1750">
    <property type="match status" value="1"/>
</dbReference>
<keyword evidence="7" id="KW-0833">Ubl conjugation pathway</keyword>
<keyword evidence="3" id="KW-0808">Transferase</keyword>
<feature type="domain" description="RING-type" evidence="9">
    <location>
        <begin position="184"/>
        <end position="377"/>
    </location>
</feature>
<dbReference type="GO" id="GO:0016567">
    <property type="term" value="P:protein ubiquitination"/>
    <property type="evidence" value="ECO:0007669"/>
    <property type="project" value="InterPro"/>
</dbReference>